<evidence type="ECO:0000313" key="2">
    <source>
        <dbReference type="EMBL" id="QCI11122.1"/>
    </source>
</evidence>
<evidence type="ECO:0000313" key="3">
    <source>
        <dbReference type="Proteomes" id="UP000298551"/>
    </source>
</evidence>
<gene>
    <name evidence="2" type="ORF">E6B08_06735</name>
</gene>
<organism evidence="2 3">
    <name type="scientific">Pseudomonas putida</name>
    <name type="common">Arthrobacter siderocapsulatus</name>
    <dbReference type="NCBI Taxonomy" id="303"/>
    <lineage>
        <taxon>Bacteria</taxon>
        <taxon>Pseudomonadati</taxon>
        <taxon>Pseudomonadota</taxon>
        <taxon>Gammaproteobacteria</taxon>
        <taxon>Pseudomonadales</taxon>
        <taxon>Pseudomonadaceae</taxon>
        <taxon>Pseudomonas</taxon>
    </lineage>
</organism>
<accession>A0A4D6X6E6</accession>
<name>A0A4D6X6E6_PSEPU</name>
<feature type="region of interest" description="Disordered" evidence="1">
    <location>
        <begin position="131"/>
        <end position="152"/>
    </location>
</feature>
<protein>
    <recommendedName>
        <fullName evidence="4">DUF1963 domain-containing protein</fullName>
    </recommendedName>
</protein>
<dbReference type="Proteomes" id="UP000298551">
    <property type="component" value="Chromosome"/>
</dbReference>
<evidence type="ECO:0008006" key="4">
    <source>
        <dbReference type="Google" id="ProtNLM"/>
    </source>
</evidence>
<dbReference type="RefSeq" id="WP_136913310.1">
    <property type="nucleotide sequence ID" value="NZ_CP039371.1"/>
</dbReference>
<feature type="compositionally biased region" description="Acidic residues" evidence="1">
    <location>
        <begin position="131"/>
        <end position="145"/>
    </location>
</feature>
<dbReference type="EMBL" id="CP039371">
    <property type="protein sequence ID" value="QCI11122.1"/>
    <property type="molecule type" value="Genomic_DNA"/>
</dbReference>
<dbReference type="OrthoDB" id="6850010at2"/>
<dbReference type="AlphaFoldDB" id="A0A4D6X6E6"/>
<proteinExistence type="predicted"/>
<sequence length="220" mass="24636">MKKIVLSQHNRGFGQVGGGALLKDIALWPANPETGELLTPVLTLTERFQAATFIPPGMAITVFLAAERQSGGSFNRTLQRRYTVNQQSELKAAINSGFARVILHELADHSLEPSDHPLLLNRAFIDFEDMSDDEEQEEHEDEDSGIDLSKSSGRPCWLQDPIYEPQRYMFMMQLLDADVAEASPQHEGLFAEGIGYLFVDLQARRGKEGDEAGFFFIQFT</sequence>
<reference evidence="3" key="1">
    <citation type="submission" date="2019-04" db="EMBL/GenBank/DDBJ databases">
        <title>Genome sequence of Pseudomonas putida 1290, an auxin catabolizing strain.</title>
        <authorList>
            <person name="Laird T.S."/>
            <person name="Leveau J.H.J."/>
        </authorList>
    </citation>
    <scope>NUCLEOTIDE SEQUENCE [LARGE SCALE GENOMIC DNA]</scope>
    <source>
        <strain evidence="3">1290</strain>
    </source>
</reference>
<evidence type="ECO:0000256" key="1">
    <source>
        <dbReference type="SAM" id="MobiDB-lite"/>
    </source>
</evidence>